<proteinExistence type="predicted"/>
<dbReference type="PANTHER" id="PTHR34819:SF3">
    <property type="entry name" value="CELL SURFACE PROTEIN"/>
    <property type="match status" value="1"/>
</dbReference>
<evidence type="ECO:0000313" key="3">
    <source>
        <dbReference type="Proteomes" id="UP001157114"/>
    </source>
</evidence>
<dbReference type="EMBL" id="BSSQ01000018">
    <property type="protein sequence ID" value="GLX70374.1"/>
    <property type="molecule type" value="Genomic_DNA"/>
</dbReference>
<evidence type="ECO:0000259" key="1">
    <source>
        <dbReference type="Pfam" id="PF01345"/>
    </source>
</evidence>
<name>A0ABQ6GHH2_9BACL</name>
<dbReference type="PANTHER" id="PTHR34819">
    <property type="entry name" value="LARGE CYSTEINE-RICH PERIPLASMIC PROTEIN OMCB"/>
    <property type="match status" value="1"/>
</dbReference>
<dbReference type="InterPro" id="IPR047589">
    <property type="entry name" value="DUF11_rpt"/>
</dbReference>
<dbReference type="NCBIfam" id="TIGR01451">
    <property type="entry name" value="B_ant_repeat"/>
    <property type="match status" value="3"/>
</dbReference>
<gene>
    <name evidence="2" type="ORF">MU1_47200</name>
</gene>
<feature type="domain" description="DUF11" evidence="1">
    <location>
        <begin position="276"/>
        <end position="370"/>
    </location>
</feature>
<accession>A0ABQ6GHH2</accession>
<reference evidence="2 3" key="1">
    <citation type="submission" date="2023-03" db="EMBL/GenBank/DDBJ databases">
        <title>Draft genome sequence of the bacteria which degrade cell wall of Tricholomamatutake.</title>
        <authorList>
            <person name="Konishi Y."/>
            <person name="Fukuta Y."/>
            <person name="Shirasaka N."/>
        </authorList>
    </citation>
    <scope>NUCLEOTIDE SEQUENCE [LARGE SCALE GENOMIC DNA]</scope>
    <source>
        <strain evidence="3">mu1</strain>
    </source>
</reference>
<dbReference type="Pfam" id="PF01345">
    <property type="entry name" value="DUF11"/>
    <property type="match status" value="3"/>
</dbReference>
<dbReference type="RefSeq" id="WP_284241135.1">
    <property type="nucleotide sequence ID" value="NZ_BSSQ01000018.1"/>
</dbReference>
<dbReference type="InterPro" id="IPR051172">
    <property type="entry name" value="Chlamydia_OmcB"/>
</dbReference>
<feature type="domain" description="DUF11" evidence="1">
    <location>
        <begin position="133"/>
        <end position="240"/>
    </location>
</feature>
<comment type="caution">
    <text evidence="2">The sequence shown here is derived from an EMBL/GenBank/DDBJ whole genome shotgun (WGS) entry which is preliminary data.</text>
</comment>
<evidence type="ECO:0000313" key="2">
    <source>
        <dbReference type="EMBL" id="GLX70374.1"/>
    </source>
</evidence>
<keyword evidence="3" id="KW-1185">Reference proteome</keyword>
<organism evidence="2 3">
    <name type="scientific">Paenibacillus glycanilyticus</name>
    <dbReference type="NCBI Taxonomy" id="126569"/>
    <lineage>
        <taxon>Bacteria</taxon>
        <taxon>Bacillati</taxon>
        <taxon>Bacillota</taxon>
        <taxon>Bacilli</taxon>
        <taxon>Bacillales</taxon>
        <taxon>Paenibacillaceae</taxon>
        <taxon>Paenibacillus</taxon>
    </lineage>
</organism>
<feature type="domain" description="DUF11" evidence="1">
    <location>
        <begin position="6"/>
        <end position="101"/>
    </location>
</feature>
<protein>
    <recommendedName>
        <fullName evidence="1">DUF11 domain-containing protein</fullName>
    </recommendedName>
</protein>
<dbReference type="Proteomes" id="UP001157114">
    <property type="component" value="Unassembled WGS sequence"/>
</dbReference>
<sequence>MLTGIKTSDVPVAFVGDIITYTLQITNTGSTTAENIILSESVPAGTSVIPGSIYANNVPQFGTNPLAIDLDPMPPGASTTVTLEVHINVLPDPPQAVNQALIRYDAAATPSGPLLPQTPVVIPPHVLPIVSPDLSASKLADRMVTAPGDLVAYTVTATNSGNTNLSGVTIVDPVPAGTQLVAGTVTVNGALLPGADPAAGIPTGNLLPGQSTIAQYQVRIEANAATQSATQSVSNQAQITYVPDLPGRSLQPSRRLTNQVVIPVLSPNLSVFLQGAPSEAAAGDTIGYSLLVTNTGNTGLTGLIATDTLPAGTSFIAGSVTLNGAALAQGNPASGISLGSLTPGQSTNLTFQAVLVSTTESTFANQAQVAFTPDIPGLVLPFQTRSSNQVVTAVIEEEE</sequence>
<dbReference type="Gene3D" id="2.60.40.740">
    <property type="match status" value="3"/>
</dbReference>
<dbReference type="InterPro" id="IPR001434">
    <property type="entry name" value="OmcB-like_DUF11"/>
</dbReference>